<dbReference type="AlphaFoldDB" id="A0A845F9S7"/>
<dbReference type="SUPFAM" id="SSF51735">
    <property type="entry name" value="NAD(P)-binding Rossmann-fold domains"/>
    <property type="match status" value="1"/>
</dbReference>
<evidence type="ECO:0000259" key="1">
    <source>
        <dbReference type="Pfam" id="PF05368"/>
    </source>
</evidence>
<dbReference type="PANTHER" id="PTHR43162:SF1">
    <property type="entry name" value="PRESTALK A DIFFERENTIATION PROTEIN A"/>
    <property type="match status" value="1"/>
</dbReference>
<dbReference type="Gene3D" id="3.40.50.720">
    <property type="entry name" value="NAD(P)-binding Rossmann-like Domain"/>
    <property type="match status" value="1"/>
</dbReference>
<dbReference type="CDD" id="cd05269">
    <property type="entry name" value="TMR_SDR_a"/>
    <property type="match status" value="1"/>
</dbReference>
<dbReference type="InterPro" id="IPR008030">
    <property type="entry name" value="NmrA-like"/>
</dbReference>
<dbReference type="InterPro" id="IPR051604">
    <property type="entry name" value="Ergot_Alk_Oxidoreductase"/>
</dbReference>
<dbReference type="InterPro" id="IPR036291">
    <property type="entry name" value="NAD(P)-bd_dom_sf"/>
</dbReference>
<comment type="caution">
    <text evidence="2">The sequence shown here is derived from an EMBL/GenBank/DDBJ whole genome shotgun (WGS) entry which is preliminary data.</text>
</comment>
<dbReference type="GeneID" id="78006753"/>
<dbReference type="RefSeq" id="WP_160912585.1">
    <property type="nucleotide sequence ID" value="NZ_WMFA01000002.1"/>
</dbReference>
<reference evidence="2 3" key="1">
    <citation type="submission" date="2019-11" db="EMBL/GenBank/DDBJ databases">
        <title>Genome sequences of 17 halophilic strains isolated from different environments.</title>
        <authorList>
            <person name="Furrow R.E."/>
        </authorList>
    </citation>
    <scope>NUCLEOTIDE SEQUENCE [LARGE SCALE GENOMIC DNA]</scope>
    <source>
        <strain evidence="2 3">SL-4</strain>
    </source>
</reference>
<feature type="domain" description="NmrA-like" evidence="1">
    <location>
        <begin position="3"/>
        <end position="270"/>
    </location>
</feature>
<dbReference type="EMBL" id="WMFA01000002">
    <property type="protein sequence ID" value="MYL70611.1"/>
    <property type="molecule type" value="Genomic_DNA"/>
</dbReference>
<dbReference type="Proteomes" id="UP000450457">
    <property type="component" value="Unassembled WGS sequence"/>
</dbReference>
<organism evidence="2 3">
    <name type="scientific">Halobacillus litoralis</name>
    <dbReference type="NCBI Taxonomy" id="45668"/>
    <lineage>
        <taxon>Bacteria</taxon>
        <taxon>Bacillati</taxon>
        <taxon>Bacillota</taxon>
        <taxon>Bacilli</taxon>
        <taxon>Bacillales</taxon>
        <taxon>Bacillaceae</taxon>
        <taxon>Halobacillus</taxon>
    </lineage>
</organism>
<dbReference type="PANTHER" id="PTHR43162">
    <property type="match status" value="1"/>
</dbReference>
<dbReference type="OrthoDB" id="339107at2"/>
<evidence type="ECO:0000313" key="3">
    <source>
        <dbReference type="Proteomes" id="UP000450457"/>
    </source>
</evidence>
<dbReference type="Pfam" id="PF05368">
    <property type="entry name" value="NmrA"/>
    <property type="match status" value="1"/>
</dbReference>
<dbReference type="Gene3D" id="3.90.25.10">
    <property type="entry name" value="UDP-galactose 4-epimerase, domain 1"/>
    <property type="match status" value="1"/>
</dbReference>
<name>A0A845F9S7_9BACI</name>
<gene>
    <name evidence="2" type="ORF">GLW00_07110</name>
</gene>
<protein>
    <submittedName>
        <fullName evidence="2">NAD(P)H-binding protein</fullName>
    </submittedName>
</protein>
<sequence>MSVLVTGFNGKVGKEVARKLKEQNFSFTCGVRNVEKAVKRFGDEFSFVELDFSNPETFAAALEGIEQVFLIYPPGDKMEFREFLKVIKERGVQHIVYLSVKDVQYLPFIHHFKNEKLIKKLGVPYTFIRAGYFMQNLQDFLGQEIKENKRIFVPAGKGKTSFVDTRDLAEVAIQAFLNPDEFRYTRPVITGEKALDFYEVAEIMTAVLGERIEYANPSVKEFKSYMVNKGEKEDFVNVVVGIHFPTKLGLAKGVTADFEKITNSKPIPLEQYVKDYQEKWLTDEND</sequence>
<evidence type="ECO:0000313" key="2">
    <source>
        <dbReference type="EMBL" id="MYL70611.1"/>
    </source>
</evidence>
<accession>A0A845F9S7</accession>
<proteinExistence type="predicted"/>